<evidence type="ECO:0000313" key="3">
    <source>
        <dbReference type="EMBL" id="GAA4337739.1"/>
    </source>
</evidence>
<dbReference type="InterPro" id="IPR025508">
    <property type="entry name" value="DUF4395"/>
</dbReference>
<dbReference type="Pfam" id="PF14340">
    <property type="entry name" value="DUF4395"/>
    <property type="match status" value="1"/>
</dbReference>
<keyword evidence="1" id="KW-1133">Transmembrane helix</keyword>
<comment type="caution">
    <text evidence="3">The sequence shown here is derived from an EMBL/GenBank/DDBJ whole genome shotgun (WGS) entry which is preliminary data.</text>
</comment>
<feature type="transmembrane region" description="Helical" evidence="1">
    <location>
        <begin position="76"/>
        <end position="92"/>
    </location>
</feature>
<feature type="domain" description="DUF4395" evidence="2">
    <location>
        <begin position="31"/>
        <end position="156"/>
    </location>
</feature>
<reference evidence="4" key="1">
    <citation type="journal article" date="2019" name="Int. J. Syst. Evol. Microbiol.">
        <title>The Global Catalogue of Microorganisms (GCM) 10K type strain sequencing project: providing services to taxonomists for standard genome sequencing and annotation.</title>
        <authorList>
            <consortium name="The Broad Institute Genomics Platform"/>
            <consortium name="The Broad Institute Genome Sequencing Center for Infectious Disease"/>
            <person name="Wu L."/>
            <person name="Ma J."/>
        </authorList>
    </citation>
    <scope>NUCLEOTIDE SEQUENCE [LARGE SCALE GENOMIC DNA]</scope>
    <source>
        <strain evidence="4">JCM 17705</strain>
    </source>
</reference>
<name>A0ABP8HD70_9SPHI</name>
<dbReference type="Proteomes" id="UP001500582">
    <property type="component" value="Unassembled WGS sequence"/>
</dbReference>
<gene>
    <name evidence="3" type="ORF">GCM10023149_47350</name>
</gene>
<feature type="transmembrane region" description="Helical" evidence="1">
    <location>
        <begin position="104"/>
        <end position="124"/>
    </location>
</feature>
<accession>A0ABP8HD70</accession>
<feature type="transmembrane region" description="Helical" evidence="1">
    <location>
        <begin position="130"/>
        <end position="154"/>
    </location>
</feature>
<evidence type="ECO:0000313" key="4">
    <source>
        <dbReference type="Proteomes" id="UP001500582"/>
    </source>
</evidence>
<protein>
    <submittedName>
        <fullName evidence="3">DUF4395 domain-containing protein</fullName>
    </submittedName>
</protein>
<proteinExistence type="predicted"/>
<keyword evidence="1" id="KW-0812">Transmembrane</keyword>
<sequence length="168" mass="18098">MIKIIFVQCPVNLNADNMNNNISCPVDHVKVNENKIRVVALLVLLCALAYLGTGMQIIPVLLTIDFLLRSTGLEKYSVLASLAGIIANAANLKVKPVDRAPKRFAAWVGFVFMAAVCLVDILGMHTTAPVLATIVCVFAALESFVAFCAGCYVYHYGVKVLGILKNGN</sequence>
<dbReference type="EMBL" id="BAABFT010000019">
    <property type="protein sequence ID" value="GAA4337739.1"/>
    <property type="molecule type" value="Genomic_DNA"/>
</dbReference>
<evidence type="ECO:0000259" key="2">
    <source>
        <dbReference type="Pfam" id="PF14340"/>
    </source>
</evidence>
<keyword evidence="4" id="KW-1185">Reference proteome</keyword>
<keyword evidence="1" id="KW-0472">Membrane</keyword>
<organism evidence="3 4">
    <name type="scientific">Mucilaginibacter gynuensis</name>
    <dbReference type="NCBI Taxonomy" id="1302236"/>
    <lineage>
        <taxon>Bacteria</taxon>
        <taxon>Pseudomonadati</taxon>
        <taxon>Bacteroidota</taxon>
        <taxon>Sphingobacteriia</taxon>
        <taxon>Sphingobacteriales</taxon>
        <taxon>Sphingobacteriaceae</taxon>
        <taxon>Mucilaginibacter</taxon>
    </lineage>
</organism>
<feature type="transmembrane region" description="Helical" evidence="1">
    <location>
        <begin position="38"/>
        <end position="64"/>
    </location>
</feature>
<evidence type="ECO:0000256" key="1">
    <source>
        <dbReference type="SAM" id="Phobius"/>
    </source>
</evidence>